<dbReference type="GO" id="GO:0008289">
    <property type="term" value="F:lipid binding"/>
    <property type="evidence" value="ECO:0007669"/>
    <property type="project" value="UniProtKB-KW"/>
</dbReference>
<dbReference type="Pfam" id="PF02645">
    <property type="entry name" value="DegV"/>
    <property type="match status" value="1"/>
</dbReference>
<evidence type="ECO:0000256" key="1">
    <source>
        <dbReference type="ARBA" id="ARBA00003238"/>
    </source>
</evidence>
<evidence type="ECO:0000313" key="3">
    <source>
        <dbReference type="EMBL" id="TAA15171.1"/>
    </source>
</evidence>
<dbReference type="PROSITE" id="PS51482">
    <property type="entry name" value="DEGV"/>
    <property type="match status" value="1"/>
</dbReference>
<dbReference type="PANTHER" id="PTHR33434:SF2">
    <property type="entry name" value="FATTY ACID-BINDING PROTEIN TM_1468"/>
    <property type="match status" value="1"/>
</dbReference>
<accession>A0A4Q8L3H3</accession>
<organism evidence="3 4">
    <name type="scientific">Streptococcus parasuis</name>
    <dbReference type="NCBI Taxonomy" id="1501662"/>
    <lineage>
        <taxon>Bacteria</taxon>
        <taxon>Bacillati</taxon>
        <taxon>Bacillota</taxon>
        <taxon>Bacilli</taxon>
        <taxon>Lactobacillales</taxon>
        <taxon>Streptococcaceae</taxon>
        <taxon>Streptococcus</taxon>
    </lineage>
</organism>
<dbReference type="OrthoDB" id="2138472at2"/>
<dbReference type="InterPro" id="IPR043168">
    <property type="entry name" value="DegV_C"/>
</dbReference>
<dbReference type="Gene3D" id="3.30.1180.10">
    <property type="match status" value="1"/>
</dbReference>
<protein>
    <submittedName>
        <fullName evidence="3">DegV family protein</fullName>
    </submittedName>
</protein>
<sequence length="286" mass="31093">MSKWKIVADSGCDYRQLANLAPNTEFISVPLTIQVGDEVFVDDAGLDIDHMMHVMETSKVAAGSACPSPQAYQSAFEGADHIIVLTITGGLSGSFNAARIARDMYLEEHPEVQIHLIDSLSAGGEMDLLVDEINRLIGTGLDFPQVVEAITHYQNHSKLLFVLAKVDNLVKNGRLSKLVGTVVGLLNIRMVGEASAEGKLELLQKARGHKKSVKAAFEEMKKAGYQGGRIVVAHRNNVKFFQEFSELVRHSFPAAIIDEVATSGLCSFYAEDGGLLMGYEIEASVQ</sequence>
<dbReference type="Gene3D" id="2.20.28.50">
    <property type="entry name" value="degv family protein"/>
    <property type="match status" value="1"/>
</dbReference>
<dbReference type="RefSeq" id="WP_130554365.1">
    <property type="nucleotide sequence ID" value="NZ_SHGT01000003.1"/>
</dbReference>
<dbReference type="InterPro" id="IPR003797">
    <property type="entry name" value="DegV"/>
</dbReference>
<dbReference type="EMBL" id="SHGT01000003">
    <property type="protein sequence ID" value="TAA15171.1"/>
    <property type="molecule type" value="Genomic_DNA"/>
</dbReference>
<comment type="function">
    <text evidence="1">May bind long-chain fatty acids, such as palmitate, and may play a role in lipid transport or fatty acid metabolism.</text>
</comment>
<dbReference type="InterPro" id="IPR050270">
    <property type="entry name" value="DegV_domain_contain"/>
</dbReference>
<evidence type="ECO:0000256" key="2">
    <source>
        <dbReference type="ARBA" id="ARBA00023121"/>
    </source>
</evidence>
<dbReference type="Gene3D" id="3.40.50.10440">
    <property type="entry name" value="Dihydroxyacetone kinase, domain 1"/>
    <property type="match status" value="1"/>
</dbReference>
<gene>
    <name evidence="3" type="ORF">EXW74_01330</name>
</gene>
<reference evidence="3 4" key="1">
    <citation type="submission" date="2019-02" db="EMBL/GenBank/DDBJ databases">
        <title>First genome of the species Streptococcus parasuis.</title>
        <authorList>
            <person name="Stevens M.J.A."/>
            <person name="Stephan R."/>
        </authorList>
    </citation>
    <scope>NUCLEOTIDE SEQUENCE [LARGE SCALE GENOMIC DNA]</scope>
    <source>
        <strain evidence="3 4">4253</strain>
    </source>
</reference>
<keyword evidence="2" id="KW-0446">Lipid-binding</keyword>
<dbReference type="NCBIfam" id="TIGR00762">
    <property type="entry name" value="DegV"/>
    <property type="match status" value="1"/>
</dbReference>
<evidence type="ECO:0000313" key="4">
    <source>
        <dbReference type="Proteomes" id="UP000291525"/>
    </source>
</evidence>
<dbReference type="Proteomes" id="UP000291525">
    <property type="component" value="Unassembled WGS sequence"/>
</dbReference>
<comment type="caution">
    <text evidence="3">The sequence shown here is derived from an EMBL/GenBank/DDBJ whole genome shotgun (WGS) entry which is preliminary data.</text>
</comment>
<proteinExistence type="predicted"/>
<name>A0A4Q8L3H3_9STRE</name>
<dbReference type="AlphaFoldDB" id="A0A4Q8L3H3"/>
<dbReference type="SUPFAM" id="SSF82549">
    <property type="entry name" value="DAK1/DegV-like"/>
    <property type="match status" value="1"/>
</dbReference>
<dbReference type="PANTHER" id="PTHR33434">
    <property type="entry name" value="DEGV DOMAIN-CONTAINING PROTEIN DR_1986-RELATED"/>
    <property type="match status" value="1"/>
</dbReference>